<sequence>MFEYENCEFLICGDFYARVGERPDFVLHDTVHVSVENVLPDDYVQDVRCLYHVTFSAMCGTIGCQQTIAPDLTRISRRICNALRREAVLE</sequence>
<name>A0A9D3Y1S5_DREPO</name>
<organism evidence="1 2">
    <name type="scientific">Dreissena polymorpha</name>
    <name type="common">Zebra mussel</name>
    <name type="synonym">Mytilus polymorpha</name>
    <dbReference type="NCBI Taxonomy" id="45954"/>
    <lineage>
        <taxon>Eukaryota</taxon>
        <taxon>Metazoa</taxon>
        <taxon>Spiralia</taxon>
        <taxon>Lophotrochozoa</taxon>
        <taxon>Mollusca</taxon>
        <taxon>Bivalvia</taxon>
        <taxon>Autobranchia</taxon>
        <taxon>Heteroconchia</taxon>
        <taxon>Euheterodonta</taxon>
        <taxon>Imparidentia</taxon>
        <taxon>Neoheterodontei</taxon>
        <taxon>Myida</taxon>
        <taxon>Dreissenoidea</taxon>
        <taxon>Dreissenidae</taxon>
        <taxon>Dreissena</taxon>
    </lineage>
</organism>
<reference evidence="1" key="1">
    <citation type="journal article" date="2019" name="bioRxiv">
        <title>The Genome of the Zebra Mussel, Dreissena polymorpha: A Resource for Invasive Species Research.</title>
        <authorList>
            <person name="McCartney M.A."/>
            <person name="Auch B."/>
            <person name="Kono T."/>
            <person name="Mallez S."/>
            <person name="Zhang Y."/>
            <person name="Obille A."/>
            <person name="Becker A."/>
            <person name="Abrahante J.E."/>
            <person name="Garbe J."/>
            <person name="Badalamenti J.P."/>
            <person name="Herman A."/>
            <person name="Mangelson H."/>
            <person name="Liachko I."/>
            <person name="Sullivan S."/>
            <person name="Sone E.D."/>
            <person name="Koren S."/>
            <person name="Silverstein K.A.T."/>
            <person name="Beckman K.B."/>
            <person name="Gohl D.M."/>
        </authorList>
    </citation>
    <scope>NUCLEOTIDE SEQUENCE</scope>
    <source>
        <strain evidence="1">Duluth1</strain>
        <tissue evidence="1">Whole animal</tissue>
    </source>
</reference>
<reference evidence="1" key="2">
    <citation type="submission" date="2020-11" db="EMBL/GenBank/DDBJ databases">
        <authorList>
            <person name="McCartney M.A."/>
            <person name="Auch B."/>
            <person name="Kono T."/>
            <person name="Mallez S."/>
            <person name="Becker A."/>
            <person name="Gohl D.M."/>
            <person name="Silverstein K.A.T."/>
            <person name="Koren S."/>
            <person name="Bechman K.B."/>
            <person name="Herman A."/>
            <person name="Abrahante J.E."/>
            <person name="Garbe J."/>
        </authorList>
    </citation>
    <scope>NUCLEOTIDE SEQUENCE</scope>
    <source>
        <strain evidence="1">Duluth1</strain>
        <tissue evidence="1">Whole animal</tissue>
    </source>
</reference>
<keyword evidence="2" id="KW-1185">Reference proteome</keyword>
<dbReference type="AlphaFoldDB" id="A0A9D3Y1S5"/>
<proteinExistence type="predicted"/>
<evidence type="ECO:0000313" key="2">
    <source>
        <dbReference type="Proteomes" id="UP000828390"/>
    </source>
</evidence>
<evidence type="ECO:0000313" key="1">
    <source>
        <dbReference type="EMBL" id="KAH3691413.1"/>
    </source>
</evidence>
<dbReference type="Proteomes" id="UP000828390">
    <property type="component" value="Unassembled WGS sequence"/>
</dbReference>
<protein>
    <submittedName>
        <fullName evidence="1">Uncharacterized protein</fullName>
    </submittedName>
</protein>
<comment type="caution">
    <text evidence="1">The sequence shown here is derived from an EMBL/GenBank/DDBJ whole genome shotgun (WGS) entry which is preliminary data.</text>
</comment>
<accession>A0A9D3Y1S5</accession>
<dbReference type="EMBL" id="JAIWYP010000037">
    <property type="protein sequence ID" value="KAH3691413.1"/>
    <property type="molecule type" value="Genomic_DNA"/>
</dbReference>
<gene>
    <name evidence="1" type="ORF">DPMN_194048</name>
</gene>